<reference evidence="4 5" key="1">
    <citation type="submission" date="2019-05" db="EMBL/GenBank/DDBJ databases">
        <title>Marivita sp. nov. isolated from sea sediment.</title>
        <authorList>
            <person name="Kim W."/>
        </authorList>
    </citation>
    <scope>NUCLEOTIDE SEQUENCE [LARGE SCALE GENOMIC DNA]</scope>
    <source>
        <strain evidence="4 5">CAU 1492</strain>
    </source>
</reference>
<accession>A0ABY2X8I4</accession>
<keyword evidence="5" id="KW-1185">Reference proteome</keyword>
<dbReference type="PANTHER" id="PTHR43794">
    <property type="entry name" value="AMINOHYDROLASE SSNA-RELATED"/>
    <property type="match status" value="1"/>
</dbReference>
<dbReference type="SUPFAM" id="SSF51338">
    <property type="entry name" value="Composite domain of metallo-dependent hydrolases"/>
    <property type="match status" value="2"/>
</dbReference>
<dbReference type="RefSeq" id="WP_138864673.1">
    <property type="nucleotide sequence ID" value="NZ_VCPC01000003.1"/>
</dbReference>
<evidence type="ECO:0000313" key="4">
    <source>
        <dbReference type="EMBL" id="TMV11608.1"/>
    </source>
</evidence>
<dbReference type="InterPro" id="IPR011059">
    <property type="entry name" value="Metal-dep_hydrolase_composite"/>
</dbReference>
<evidence type="ECO:0000256" key="1">
    <source>
        <dbReference type="ARBA" id="ARBA00006745"/>
    </source>
</evidence>
<evidence type="ECO:0000259" key="3">
    <source>
        <dbReference type="Pfam" id="PF01979"/>
    </source>
</evidence>
<dbReference type="Pfam" id="PF01979">
    <property type="entry name" value="Amidohydro_1"/>
    <property type="match status" value="1"/>
</dbReference>
<protein>
    <submittedName>
        <fullName evidence="4">Amidohydrolase family protein</fullName>
    </submittedName>
</protein>
<comment type="similarity">
    <text evidence="1">Belongs to the metallo-dependent hydrolases superfamily. ATZ/TRZ family.</text>
</comment>
<dbReference type="InterPro" id="IPR050287">
    <property type="entry name" value="MTA/SAH_deaminase"/>
</dbReference>
<keyword evidence="2" id="KW-0378">Hydrolase</keyword>
<comment type="caution">
    <text evidence="4">The sequence shown here is derived from an EMBL/GenBank/DDBJ whole genome shotgun (WGS) entry which is preliminary data.</text>
</comment>
<dbReference type="Gene3D" id="2.30.40.10">
    <property type="entry name" value="Urease, subunit C, domain 1"/>
    <property type="match status" value="1"/>
</dbReference>
<dbReference type="InterPro" id="IPR032466">
    <property type="entry name" value="Metal_Hydrolase"/>
</dbReference>
<dbReference type="InterPro" id="IPR006680">
    <property type="entry name" value="Amidohydro-rel"/>
</dbReference>
<organism evidence="4 5">
    <name type="scientific">Arenibacterium halophilum</name>
    <dbReference type="NCBI Taxonomy" id="2583821"/>
    <lineage>
        <taxon>Bacteria</taxon>
        <taxon>Pseudomonadati</taxon>
        <taxon>Pseudomonadota</taxon>
        <taxon>Alphaproteobacteria</taxon>
        <taxon>Rhodobacterales</taxon>
        <taxon>Paracoccaceae</taxon>
        <taxon>Arenibacterium</taxon>
    </lineage>
</organism>
<evidence type="ECO:0000313" key="5">
    <source>
        <dbReference type="Proteomes" id="UP001191082"/>
    </source>
</evidence>
<feature type="domain" description="Amidohydrolase-related" evidence="3">
    <location>
        <begin position="58"/>
        <end position="410"/>
    </location>
</feature>
<dbReference type="Gene3D" id="3.20.20.140">
    <property type="entry name" value="Metal-dependent hydrolases"/>
    <property type="match status" value="1"/>
</dbReference>
<gene>
    <name evidence="4" type="ORF">FGK64_15140</name>
</gene>
<dbReference type="SUPFAM" id="SSF51556">
    <property type="entry name" value="Metallo-dependent hydrolases"/>
    <property type="match status" value="1"/>
</dbReference>
<sequence length="455" mass="49630">MTRTLLKNAHYISHESGLPEVRAGHIAIEGDRIAAIVPELSGTEFADFEPLDFSGRLVSPGLINSHTHAVLLVLRGTVEDIEGNLVYQYMVPASYLLEPQQRAAIARLACAEAIRSGTTTMVDPLRHVADYAPAMIETGMRLWLAESCADAVTTEVGRGTYRFDRDFGETFLTRTRDLIDRFHGAENDRVRVMIAAHAPDNCSPWMLGELKALAQQHGLRRTVHLSQIISEKQQVEALHGCTSTEYLDRNGFLGDDLIAVHWTFCNESDVARLAETGTWLAHCPASMSAKGPHPLPMKAILDHGVKIVIGTDNMTEDMFHAMKMAMTLHRGAYGRAVTPAPQTVFNYATVNAARALDHSGIGQIAPGMKADLAVFNLMTPAMAPRLSAVSNLVHYGHPGVVTDTMVDGRFLMRDGQLTTIDEPAAIAEAQAATDSMWARFAEQEKGVPLPATDLA</sequence>
<dbReference type="EMBL" id="VCPC01000003">
    <property type="protein sequence ID" value="TMV11608.1"/>
    <property type="molecule type" value="Genomic_DNA"/>
</dbReference>
<proteinExistence type="inferred from homology"/>
<dbReference type="PANTHER" id="PTHR43794:SF11">
    <property type="entry name" value="AMIDOHYDROLASE-RELATED DOMAIN-CONTAINING PROTEIN"/>
    <property type="match status" value="1"/>
</dbReference>
<name>A0ABY2X8I4_9RHOB</name>
<dbReference type="Proteomes" id="UP001191082">
    <property type="component" value="Unassembled WGS sequence"/>
</dbReference>
<evidence type="ECO:0000256" key="2">
    <source>
        <dbReference type="ARBA" id="ARBA00022801"/>
    </source>
</evidence>